<sequence length="212" mass="22830">MLTTERMAEIAKLAIRLQQISSCAAVTSSGETVLHHTHVGEILSALHDVTSELLANREAQPAGFYTTVSGRKGVVWHNGAPEDDTAIYTAPPAPAVPDEKAITPFFDTLALDTAKMVMCDVNRRSDFLGGDIQLLARIQCRVDEACRAAMLAQSVSQGCKWTYDENDYKWDSGCGEAWMFSDGGPTENGVKFCQSCGKTVLLAAAPEGGNEK</sequence>
<dbReference type="RefSeq" id="WP_207979821.1">
    <property type="nucleotide sequence ID" value="NZ_CP068391.1"/>
</dbReference>
<dbReference type="EMBL" id="CP068391">
    <property type="protein sequence ID" value="QQX51794.1"/>
    <property type="molecule type" value="Genomic_DNA"/>
</dbReference>
<gene>
    <name evidence="1" type="ORF">JKX24_16450</name>
</gene>
<evidence type="ECO:0008006" key="3">
    <source>
        <dbReference type="Google" id="ProtNLM"/>
    </source>
</evidence>
<accession>A0A7U0N3F3</accession>
<organism evidence="1 2">
    <name type="scientific">Serratia proteamaculans</name>
    <dbReference type="NCBI Taxonomy" id="28151"/>
    <lineage>
        <taxon>Bacteria</taxon>
        <taxon>Pseudomonadati</taxon>
        <taxon>Pseudomonadota</taxon>
        <taxon>Gammaproteobacteria</taxon>
        <taxon>Enterobacterales</taxon>
        <taxon>Yersiniaceae</taxon>
        <taxon>Serratia</taxon>
    </lineage>
</organism>
<dbReference type="Proteomes" id="UP000596176">
    <property type="component" value="Chromosome"/>
</dbReference>
<name>A0A7U0N3F3_SERPR</name>
<protein>
    <recommendedName>
        <fullName evidence="3">DUF551 domain-containing protein</fullName>
    </recommendedName>
</protein>
<reference evidence="1 2" key="1">
    <citation type="submission" date="2021-01" db="EMBL/GenBank/DDBJ databases">
        <title>Chromosome sequence of Serratia proteamaculans strain 94 rif-r, isolated from spoiled beef.</title>
        <authorList>
            <person name="Zaytseva Y.V."/>
            <person name="Iablokov S.N."/>
            <person name="Klyukina A."/>
        </authorList>
    </citation>
    <scope>NUCLEOTIDE SEQUENCE [LARGE SCALE GENOMIC DNA]</scope>
    <source>
        <strain evidence="1 2">94 rif-r</strain>
    </source>
</reference>
<dbReference type="AlphaFoldDB" id="A0A7U0N3F3"/>
<proteinExistence type="predicted"/>
<evidence type="ECO:0000313" key="1">
    <source>
        <dbReference type="EMBL" id="QQX51794.1"/>
    </source>
</evidence>
<evidence type="ECO:0000313" key="2">
    <source>
        <dbReference type="Proteomes" id="UP000596176"/>
    </source>
</evidence>